<organism evidence="2 3">
    <name type="scientific">Rousettus aegyptiacus</name>
    <name type="common">Egyptian fruit bat</name>
    <name type="synonym">Pteropus aegyptiacus</name>
    <dbReference type="NCBI Taxonomy" id="9407"/>
    <lineage>
        <taxon>Eukaryota</taxon>
        <taxon>Metazoa</taxon>
        <taxon>Chordata</taxon>
        <taxon>Craniata</taxon>
        <taxon>Vertebrata</taxon>
        <taxon>Euteleostomi</taxon>
        <taxon>Mammalia</taxon>
        <taxon>Eutheria</taxon>
        <taxon>Laurasiatheria</taxon>
        <taxon>Chiroptera</taxon>
        <taxon>Yinpterochiroptera</taxon>
        <taxon>Pteropodoidea</taxon>
        <taxon>Pteropodidae</taxon>
        <taxon>Rousettinae</taxon>
        <taxon>Rousettus</taxon>
    </lineage>
</organism>
<keyword evidence="3" id="KW-1185">Reference proteome</keyword>
<comment type="caution">
    <text evidence="2">The sequence shown here is derived from an EMBL/GenBank/DDBJ whole genome shotgun (WGS) entry which is preliminary data.</text>
</comment>
<feature type="transmembrane region" description="Helical" evidence="1">
    <location>
        <begin position="72"/>
        <end position="97"/>
    </location>
</feature>
<protein>
    <submittedName>
        <fullName evidence="2">Uncharacterized protein</fullName>
    </submittedName>
</protein>
<feature type="transmembrane region" description="Helical" evidence="1">
    <location>
        <begin position="109"/>
        <end position="132"/>
    </location>
</feature>
<keyword evidence="1" id="KW-0472">Membrane</keyword>
<keyword evidence="1" id="KW-0812">Transmembrane</keyword>
<accession>A0A7J8JG63</accession>
<name>A0A7J8JG63_ROUAE</name>
<evidence type="ECO:0000313" key="2">
    <source>
        <dbReference type="EMBL" id="KAF6495847.1"/>
    </source>
</evidence>
<reference evidence="2 3" key="1">
    <citation type="journal article" date="2020" name="Nature">
        <title>Six reference-quality genomes reveal evolution of bat adaptations.</title>
        <authorList>
            <person name="Jebb D."/>
            <person name="Huang Z."/>
            <person name="Pippel M."/>
            <person name="Hughes G.M."/>
            <person name="Lavrichenko K."/>
            <person name="Devanna P."/>
            <person name="Winkler S."/>
            <person name="Jermiin L.S."/>
            <person name="Skirmuntt E.C."/>
            <person name="Katzourakis A."/>
            <person name="Burkitt-Gray L."/>
            <person name="Ray D.A."/>
            <person name="Sullivan K.A.M."/>
            <person name="Roscito J.G."/>
            <person name="Kirilenko B.M."/>
            <person name="Davalos L.M."/>
            <person name="Corthals A.P."/>
            <person name="Power M.L."/>
            <person name="Jones G."/>
            <person name="Ransome R.D."/>
            <person name="Dechmann D.K.N."/>
            <person name="Locatelli A.G."/>
            <person name="Puechmaille S.J."/>
            <person name="Fedrigo O."/>
            <person name="Jarvis E.D."/>
            <person name="Hiller M."/>
            <person name="Vernes S.C."/>
            <person name="Myers E.W."/>
            <person name="Teeling E.C."/>
        </authorList>
    </citation>
    <scope>NUCLEOTIDE SEQUENCE [LARGE SCALE GENOMIC DNA]</scope>
    <source>
        <strain evidence="2">MRouAeg1</strain>
        <tissue evidence="2">Muscle</tissue>
    </source>
</reference>
<feature type="transmembrane region" description="Helical" evidence="1">
    <location>
        <begin position="12"/>
        <end position="30"/>
    </location>
</feature>
<dbReference type="EMBL" id="JACASE010000002">
    <property type="protein sequence ID" value="KAF6495847.1"/>
    <property type="molecule type" value="Genomic_DNA"/>
</dbReference>
<dbReference type="AlphaFoldDB" id="A0A7J8JG63"/>
<evidence type="ECO:0000313" key="3">
    <source>
        <dbReference type="Proteomes" id="UP000593571"/>
    </source>
</evidence>
<feature type="transmembrane region" description="Helical" evidence="1">
    <location>
        <begin position="42"/>
        <end position="60"/>
    </location>
</feature>
<gene>
    <name evidence="2" type="ORF">HJG63_010182</name>
</gene>
<evidence type="ECO:0000256" key="1">
    <source>
        <dbReference type="SAM" id="Phobius"/>
    </source>
</evidence>
<sequence length="139" mass="15907">MLVILINLPLGFSPLVYIPFFFFFLLLKLVVPKDKSIYVTTLIKNLPGCPCISAYIRFYFQIWHTHLLSLLFYFNLALQLIFHYFLLVSFVGAYQTASSSRLFSASSGLLFAFTHVLSSVQCLLSYLLPYLAPPDQTSF</sequence>
<keyword evidence="1" id="KW-1133">Transmembrane helix</keyword>
<dbReference type="Proteomes" id="UP000593571">
    <property type="component" value="Unassembled WGS sequence"/>
</dbReference>
<proteinExistence type="predicted"/>